<feature type="coiled-coil region" evidence="4">
    <location>
        <begin position="660"/>
        <end position="690"/>
    </location>
</feature>
<dbReference type="InterPro" id="IPR025662">
    <property type="entry name" value="Sigma_54_int_dom_ATP-bd_1"/>
</dbReference>
<evidence type="ECO:0000256" key="4">
    <source>
        <dbReference type="SAM" id="Coils"/>
    </source>
</evidence>
<feature type="region of interest" description="Disordered" evidence="5">
    <location>
        <begin position="1138"/>
        <end position="1175"/>
    </location>
</feature>
<dbReference type="PROSITE" id="PS00675">
    <property type="entry name" value="SIGMA54_INTERACT_1"/>
    <property type="match status" value="1"/>
</dbReference>
<keyword evidence="2" id="KW-0234">DNA repair</keyword>
<dbReference type="SUPFAM" id="SSF52540">
    <property type="entry name" value="P-loop containing nucleoside triphosphate hydrolases"/>
    <property type="match status" value="1"/>
</dbReference>
<dbReference type="Pfam" id="PF13555">
    <property type="entry name" value="AAA_29"/>
    <property type="match status" value="1"/>
</dbReference>
<feature type="region of interest" description="Disordered" evidence="5">
    <location>
        <begin position="1"/>
        <end position="48"/>
    </location>
</feature>
<evidence type="ECO:0000256" key="2">
    <source>
        <dbReference type="ARBA" id="ARBA00023204"/>
    </source>
</evidence>
<dbReference type="Proteomes" id="UP000218598">
    <property type="component" value="Unassembled WGS sequence"/>
</dbReference>
<dbReference type="Gene3D" id="3.40.50.300">
    <property type="entry name" value="P-loop containing nucleotide triphosphate hydrolases"/>
    <property type="match status" value="1"/>
</dbReference>
<dbReference type="GO" id="GO:0000731">
    <property type="term" value="P:DNA synthesis involved in DNA repair"/>
    <property type="evidence" value="ECO:0007669"/>
    <property type="project" value="TreeGrafter"/>
</dbReference>
<proteinExistence type="predicted"/>
<evidence type="ECO:0000256" key="5">
    <source>
        <dbReference type="SAM" id="MobiDB-lite"/>
    </source>
</evidence>
<evidence type="ECO:0000313" key="6">
    <source>
        <dbReference type="EMBL" id="PCC40685.1"/>
    </source>
</evidence>
<dbReference type="GO" id="GO:0009432">
    <property type="term" value="P:SOS response"/>
    <property type="evidence" value="ECO:0007669"/>
    <property type="project" value="UniProtKB-KW"/>
</dbReference>
<evidence type="ECO:0000256" key="3">
    <source>
        <dbReference type="ARBA" id="ARBA00023236"/>
    </source>
</evidence>
<reference evidence="6 7" key="1">
    <citation type="journal article" date="2017" name="Elife">
        <title>Extensive horizontal gene transfer in cheese-associated bacteria.</title>
        <authorList>
            <person name="Bonham K.S."/>
            <person name="Wolfe B.E."/>
            <person name="Dutton R.J."/>
        </authorList>
    </citation>
    <scope>NUCLEOTIDE SEQUENCE [LARGE SCALE GENOMIC DNA]</scope>
    <source>
        <strain evidence="6 7">341_9</strain>
    </source>
</reference>
<keyword evidence="4" id="KW-0175">Coiled coil</keyword>
<organism evidence="6 7">
    <name type="scientific">Brachybacterium alimentarium</name>
    <dbReference type="NCBI Taxonomy" id="47845"/>
    <lineage>
        <taxon>Bacteria</taxon>
        <taxon>Bacillati</taxon>
        <taxon>Actinomycetota</taxon>
        <taxon>Actinomycetes</taxon>
        <taxon>Micrococcales</taxon>
        <taxon>Dermabacteraceae</taxon>
        <taxon>Brachybacterium</taxon>
    </lineage>
</organism>
<dbReference type="PANTHER" id="PTHR32182:SF0">
    <property type="entry name" value="DNA REPLICATION AND REPAIR PROTEIN RECF"/>
    <property type="match status" value="1"/>
</dbReference>
<sequence length="1175" mass="129894">MTQEQLSLGDPSPASPARAVDAPATGSASPAEHAEHTDHPAPAGPAHPGQMRLARIQLHNWGTFHGGHDLQVPRDGLLLTGESGSGKSSVLDALSAVLMKPGETRFNAAAQDGPAGDRDRTPMSYVRGAYRKQADDATGEVRPGYLRPAATVSGIGLTFENALGRTVTAVRVLHVSGGSAAAADLRTAFVLFDREVALAEVLELSLKGIDRRRIKRVLNPLLAEDTYTKFGVRLRRETGIGSESAQRLLHRTQSAKSLTSLDTLLRDFMLDAPPTLTLAAQAVEQFRALQDAHATVVDARQQVEVLLPQRALWTSYEQASTQRDEVTALKESVDAFRFTVLEELATRDLEDASVQVEAALHRRDQTDREKRAARDAEREAHQALNAQGGADLQLLERDITEATGRLTQIQEQLARLHPVLERLDSPFPTTAGELAAVHALARREQETITQDTAQLSDSSGPVFAAREMALAEIGELEAEIRSLRARRSNLPAQLVRVRDLLAEEVGEAPSSLPFAGELMDVRDPAWQGAVERLLHGLAITILVPERLYSQVSRAVDARHWGTRISYERVRDVHEVDADEAAPAHSVLSVLQLADSPLRPWLRRRLARGFPHRLVEESGDLSRHERALTRAGQIKNRDHHVKDDRFRIDDRERWVIGTDNAALIELRRARLERAREELHRQDESLAGVEAQRKALAERSWDLKQLLETAWESLDRSGAETHLDALRERRRRLTADAGFAELHENLRRAEASLAAAEAAHRQAYDAHRDLAAAVAAAQEDLDRARRELTERPLSEEHREPLQSRVRGTRRLTRVNLSEAVRELDNTLNDEVNHAERIIRSSEADLRTARAAYLTRWQERSTNLVDALDATPDFLAILGRLEADRLPEFEHRFRDLLRTQSQNNIGQLRSVISQAIRDVHQRLAPVNESLHATAFDTERRTRLTLVAQQRHTDEVKDFLAELLAITEGAFGQAEETIAETEARFARMDRLLRRLGSAETSDVGWRRRVLDTRLHVEFVAREVDESGEVLDIYRGSDGRSGGQRQRLVTFCLAASLRYQLTDSAAGAPPYGLVVLDEAFDKTDIHFTRAGLEVFRSFGFQMLLATPLKMLQTIEEYVGGAAVVSKSAANRSSVAAIAFTGELTGGTTHSDGPPDGGIANDGAADNDGATDGSPARAESA</sequence>
<dbReference type="PANTHER" id="PTHR32182">
    <property type="entry name" value="DNA REPLICATION AND REPAIR PROTEIN RECF"/>
    <property type="match status" value="1"/>
</dbReference>
<gene>
    <name evidence="6" type="ORF">CIK66_02655</name>
</gene>
<dbReference type="RefSeq" id="WP_096196441.1">
    <property type="nucleotide sequence ID" value="NZ_NRGR01000005.1"/>
</dbReference>
<feature type="coiled-coil region" evidence="4">
    <location>
        <begin position="714"/>
        <end position="785"/>
    </location>
</feature>
<keyword evidence="3" id="KW-0742">SOS response</keyword>
<keyword evidence="7" id="KW-1185">Reference proteome</keyword>
<dbReference type="GO" id="GO:0006302">
    <property type="term" value="P:double-strand break repair"/>
    <property type="evidence" value="ECO:0007669"/>
    <property type="project" value="TreeGrafter"/>
</dbReference>
<accession>A0A2A3YNL4</accession>
<dbReference type="OrthoDB" id="174137at2"/>
<evidence type="ECO:0000313" key="7">
    <source>
        <dbReference type="Proteomes" id="UP000218598"/>
    </source>
</evidence>
<evidence type="ECO:0000256" key="1">
    <source>
        <dbReference type="ARBA" id="ARBA00022763"/>
    </source>
</evidence>
<dbReference type="EMBL" id="NRGR01000005">
    <property type="protein sequence ID" value="PCC40685.1"/>
    <property type="molecule type" value="Genomic_DNA"/>
</dbReference>
<keyword evidence="1" id="KW-0227">DNA damage</keyword>
<feature type="coiled-coil region" evidence="4">
    <location>
        <begin position="349"/>
        <end position="412"/>
    </location>
</feature>
<name>A0A2A3YNL4_9MICO</name>
<dbReference type="AlphaFoldDB" id="A0A2A3YNL4"/>
<dbReference type="InterPro" id="IPR027417">
    <property type="entry name" value="P-loop_NTPase"/>
</dbReference>
<dbReference type="Pfam" id="PF13558">
    <property type="entry name" value="SbcC_Walker_B"/>
    <property type="match status" value="1"/>
</dbReference>
<protein>
    <submittedName>
        <fullName evidence="6">Uncharacterized protein</fullName>
    </submittedName>
</protein>
<comment type="caution">
    <text evidence="6">The sequence shown here is derived from an EMBL/GenBank/DDBJ whole genome shotgun (WGS) entry which is preliminary data.</text>
</comment>
<feature type="compositionally biased region" description="Low complexity" evidence="5">
    <location>
        <begin position="1146"/>
        <end position="1167"/>
    </location>
</feature>